<proteinExistence type="predicted"/>
<feature type="compositionally biased region" description="Basic and acidic residues" evidence="4">
    <location>
        <begin position="285"/>
        <end position="301"/>
    </location>
</feature>
<dbReference type="InterPro" id="IPR035441">
    <property type="entry name" value="TFIIS/LEDGF_dom_sf"/>
</dbReference>
<dbReference type="AlphaFoldDB" id="A0A7R8UA15"/>
<feature type="compositionally biased region" description="Low complexity" evidence="4">
    <location>
        <begin position="267"/>
        <end position="276"/>
    </location>
</feature>
<evidence type="ECO:0000256" key="2">
    <source>
        <dbReference type="ARBA" id="ARBA00023242"/>
    </source>
</evidence>
<dbReference type="SMART" id="SM00509">
    <property type="entry name" value="TFS2N"/>
    <property type="match status" value="1"/>
</dbReference>
<dbReference type="OMA" id="IESKHDY"/>
<dbReference type="Gene3D" id="1.20.930.10">
    <property type="entry name" value="Conserved domain common to transcription factors TFIIS, elongin A, CRSP70"/>
    <property type="match status" value="1"/>
</dbReference>
<dbReference type="SUPFAM" id="SSF47676">
    <property type="entry name" value="Conserved domain common to transcription factors TFIIS, elongin A, CRSP70"/>
    <property type="match status" value="1"/>
</dbReference>
<evidence type="ECO:0000256" key="1">
    <source>
        <dbReference type="ARBA" id="ARBA00004123"/>
    </source>
</evidence>
<evidence type="ECO:0000313" key="6">
    <source>
        <dbReference type="EMBL" id="CAD7076943.1"/>
    </source>
</evidence>
<dbReference type="Proteomes" id="UP000594454">
    <property type="component" value="Chromosome 1"/>
</dbReference>
<accession>A0A7R8UA15</accession>
<evidence type="ECO:0000313" key="7">
    <source>
        <dbReference type="Proteomes" id="UP000594454"/>
    </source>
</evidence>
<sequence>MTTYLDVIQHYQRSIEKASNDETRLLHCIDKLYRLPVTVEHLQQTGIGKTVNSLRKYDKEVGVAAKALVAKWKAMVAAEEDIVEDEDTHKVDDDDQSNDDNDKYNGSHNGENSHNNHKHKQSSNRNDKSSDSDSKDKRHREKGREGSRDKRHSSSDSKRINNIVSDRHNHDKNINSSSKSHKDKHASNDHHRNDKHNRDRRNEEKFKSSSNHSSKKARSPEPIYESPTHMSDDDNFYDDDDEDEEKLVIDTENNKEKVEQSTKHSSSDSSKSSSKSSSHHKSKSSSKERSDKEREKSKTESTRTSSSKSHSSDKVDNHKHEERHRHKSDKKDHDKSSHRSNGDHKSSSSSSKSKHHEKPKEDEKKNSSSSSSKESSSKSNSKSSSSKSDSHKSSKEKHKSSHDKSDSSSSKSSKRKHESADDSNSEEEQTTPKKAKTANKQIDGGIDSSMGKFSFEEALGLMAPPSKSSSKLKSPKMNGTASSASSSSTATPTKSESSTQHSSKKIDRSKTPPLLTAKAKLEPLDPKLSLELPTISNNYKPLPLNPAVMDCVFSNNVAKPPPPKRVMSDAEALQSGIQSKTIRTKIYSGMKTGQLLQVPTLFQLCIRVLQKNIDGLEYTGGVPFEVLKPVLELATPEQLQSFEEYNPYLLEDTDDLWRIHCGRRYKTQKREELESWREMFVRCKEKEEERLSLLTKNITFQQKQISAPVRRTQLAYVDIDVKAPRNIQRKQEQYGTKGKMAATPAARVEALAKIAPTVAKAGDIRLRIAAETRDTAQASSHSRPKKAPLMQKTLQLMRGRFKR</sequence>
<name>A0A7R8UA15_HERIL</name>
<dbReference type="InterPro" id="IPR010684">
    <property type="entry name" value="RNA_pol_II_trans_fac_SIII_A"/>
</dbReference>
<dbReference type="InterPro" id="IPR051870">
    <property type="entry name" value="Elongin-A_domain"/>
</dbReference>
<keyword evidence="2 3" id="KW-0539">Nucleus</keyword>
<reference evidence="6 7" key="1">
    <citation type="submission" date="2020-11" db="EMBL/GenBank/DDBJ databases">
        <authorList>
            <person name="Wallbank WR R."/>
            <person name="Pardo Diaz C."/>
            <person name="Kozak K."/>
            <person name="Martin S."/>
            <person name="Jiggins C."/>
            <person name="Moest M."/>
            <person name="Warren A I."/>
            <person name="Generalovic N T."/>
            <person name="Byers J.R.P. K."/>
            <person name="Montejo-Kovacevich G."/>
            <person name="Yen C E."/>
        </authorList>
    </citation>
    <scope>NUCLEOTIDE SEQUENCE [LARGE SCALE GENOMIC DNA]</scope>
</reference>
<feature type="compositionally biased region" description="Basic and acidic residues" evidence="4">
    <location>
        <begin position="310"/>
        <end position="320"/>
    </location>
</feature>
<evidence type="ECO:0000256" key="3">
    <source>
        <dbReference type="PROSITE-ProRule" id="PRU00649"/>
    </source>
</evidence>
<feature type="compositionally biased region" description="Low complexity" evidence="4">
    <location>
        <begin position="464"/>
        <end position="499"/>
    </location>
</feature>
<gene>
    <name evidence="6" type="ORF">HERILL_LOCUS325</name>
</gene>
<dbReference type="GO" id="GO:0070449">
    <property type="term" value="C:elongin complex"/>
    <property type="evidence" value="ECO:0007669"/>
    <property type="project" value="InterPro"/>
</dbReference>
<keyword evidence="7" id="KW-1185">Reference proteome</keyword>
<evidence type="ECO:0000256" key="4">
    <source>
        <dbReference type="SAM" id="MobiDB-lite"/>
    </source>
</evidence>
<dbReference type="PANTHER" id="PTHR15141:SF76">
    <property type="entry name" value="TRANSCRIPTION ELONGATION FACTOR B POLYPEPTIDE 3"/>
    <property type="match status" value="1"/>
</dbReference>
<dbReference type="Gene3D" id="6.10.250.3180">
    <property type="match status" value="1"/>
</dbReference>
<dbReference type="GO" id="GO:0006368">
    <property type="term" value="P:transcription elongation by RNA polymerase II"/>
    <property type="evidence" value="ECO:0007669"/>
    <property type="project" value="InterPro"/>
</dbReference>
<organism evidence="6 7">
    <name type="scientific">Hermetia illucens</name>
    <name type="common">Black soldier fly</name>
    <dbReference type="NCBI Taxonomy" id="343691"/>
    <lineage>
        <taxon>Eukaryota</taxon>
        <taxon>Metazoa</taxon>
        <taxon>Ecdysozoa</taxon>
        <taxon>Arthropoda</taxon>
        <taxon>Hexapoda</taxon>
        <taxon>Insecta</taxon>
        <taxon>Pterygota</taxon>
        <taxon>Neoptera</taxon>
        <taxon>Endopterygota</taxon>
        <taxon>Diptera</taxon>
        <taxon>Brachycera</taxon>
        <taxon>Stratiomyomorpha</taxon>
        <taxon>Stratiomyidae</taxon>
        <taxon>Hermetiinae</taxon>
        <taxon>Hermetia</taxon>
    </lineage>
</organism>
<dbReference type="InterPro" id="IPR017923">
    <property type="entry name" value="TFIIS_N"/>
</dbReference>
<dbReference type="InParanoid" id="A0A7R8UA15"/>
<dbReference type="Pfam" id="PF08711">
    <property type="entry name" value="Med26"/>
    <property type="match status" value="1"/>
</dbReference>
<feature type="compositionally biased region" description="Acidic residues" evidence="4">
    <location>
        <begin position="233"/>
        <end position="245"/>
    </location>
</feature>
<feature type="region of interest" description="Disordered" evidence="4">
    <location>
        <begin position="463"/>
        <end position="518"/>
    </location>
</feature>
<feature type="compositionally biased region" description="Basic and acidic residues" evidence="4">
    <location>
        <begin position="125"/>
        <end position="173"/>
    </location>
</feature>
<feature type="compositionally biased region" description="Basic and acidic residues" evidence="4">
    <location>
        <begin position="329"/>
        <end position="346"/>
    </location>
</feature>
<dbReference type="PANTHER" id="PTHR15141">
    <property type="entry name" value="TRANSCRIPTION ELONGATION FACTOR B POLYPEPTIDE 3"/>
    <property type="match status" value="1"/>
</dbReference>
<dbReference type="PROSITE" id="PS51319">
    <property type="entry name" value="TFIIS_N"/>
    <property type="match status" value="1"/>
</dbReference>
<dbReference type="OrthoDB" id="21513at2759"/>
<feature type="compositionally biased region" description="Low complexity" evidence="4">
    <location>
        <begin position="367"/>
        <end position="387"/>
    </location>
</feature>
<feature type="region of interest" description="Disordered" evidence="4">
    <location>
        <begin position="83"/>
        <end position="450"/>
    </location>
</feature>
<feature type="domain" description="TFIIS N-terminal" evidence="5">
    <location>
        <begin position="6"/>
        <end position="79"/>
    </location>
</feature>
<feature type="compositionally biased region" description="Basic and acidic residues" evidence="4">
    <location>
        <begin position="185"/>
        <end position="207"/>
    </location>
</feature>
<evidence type="ECO:0000259" key="5">
    <source>
        <dbReference type="PROSITE" id="PS51319"/>
    </source>
</evidence>
<dbReference type="InterPro" id="IPR003617">
    <property type="entry name" value="TFIIS/CRSP70_N_sub"/>
</dbReference>
<dbReference type="FunCoup" id="A0A7R8UA15">
    <property type="interactions" value="2032"/>
</dbReference>
<protein>
    <recommendedName>
        <fullName evidence="5">TFIIS N-terminal domain-containing protein</fullName>
    </recommendedName>
</protein>
<dbReference type="Pfam" id="PF06881">
    <property type="entry name" value="Elongin_A"/>
    <property type="match status" value="1"/>
</dbReference>
<dbReference type="EMBL" id="LR899009">
    <property type="protein sequence ID" value="CAD7076943.1"/>
    <property type="molecule type" value="Genomic_DNA"/>
</dbReference>
<comment type="subcellular location">
    <subcellularLocation>
        <location evidence="1 3">Nucleus</location>
    </subcellularLocation>
</comment>
<feature type="compositionally biased region" description="Basic and acidic residues" evidence="4">
    <location>
        <begin position="246"/>
        <end position="266"/>
    </location>
</feature>